<accession>A0A0W0CFP4</accession>
<dbReference type="EMBL" id="LLZZ01000153">
    <property type="protein sequence ID" value="KTA98449.1"/>
    <property type="molecule type" value="Genomic_DNA"/>
</dbReference>
<sequence>MSKFAVLIAAIAATLVNAQNAVEVAEIQVLVNDINSNLGQYLSLETNPDSGFQIPDNLLSLYRNVATYTDDSFSTLLSGVNFDEITSTIVGLPWYSSRLLPALESASSAAAGSGDAAAAPASANASSVSAAVTSLSSAINSTSSASASATGAVVTSANLTSVSANSTRSGSRSATRSASATGGVAGGNRTNGSTNGTKTSSTKSKNGVAKVEAGLAGALLAGAAAMLL</sequence>
<feature type="signal peptide" evidence="2">
    <location>
        <begin position="1"/>
        <end position="18"/>
    </location>
</feature>
<comment type="caution">
    <text evidence="4">The sequence shown here is derived from an EMBL/GenBank/DDBJ whole genome shotgun (WGS) entry which is preliminary data.</text>
</comment>
<dbReference type="PANTHER" id="PTHR31002">
    <property type="entry name" value="SERIPAUPERIN"/>
    <property type="match status" value="1"/>
</dbReference>
<dbReference type="GO" id="GO:0000324">
    <property type="term" value="C:fungal-type vacuole"/>
    <property type="evidence" value="ECO:0007669"/>
    <property type="project" value="TreeGrafter"/>
</dbReference>
<dbReference type="PROSITE" id="PS00724">
    <property type="entry name" value="SRP1_TIP1"/>
    <property type="match status" value="1"/>
</dbReference>
<dbReference type="Pfam" id="PF00660">
    <property type="entry name" value="SRP1_TIP1"/>
    <property type="match status" value="1"/>
</dbReference>
<dbReference type="Proteomes" id="UP000054886">
    <property type="component" value="Unassembled WGS sequence"/>
</dbReference>
<dbReference type="VEuPathDB" id="FungiDB:B1J91_L07502g"/>
<feature type="region of interest" description="Disordered" evidence="1">
    <location>
        <begin position="163"/>
        <end position="206"/>
    </location>
</feature>
<dbReference type="GO" id="GO:0031505">
    <property type="term" value="P:fungal-type cell wall organization"/>
    <property type="evidence" value="ECO:0007669"/>
    <property type="project" value="TreeGrafter"/>
</dbReference>
<keyword evidence="2" id="KW-0732">Signal</keyword>
<dbReference type="GO" id="GO:0009277">
    <property type="term" value="C:fungal-type cell wall"/>
    <property type="evidence" value="ECO:0007669"/>
    <property type="project" value="TreeGrafter"/>
</dbReference>
<dbReference type="VEuPathDB" id="FungiDB:GWK60_L07711"/>
<reference evidence="4 5" key="1">
    <citation type="submission" date="2015-10" db="EMBL/GenBank/DDBJ databases">
        <title>Draft genomes sequences of Candida glabrata isolates 1A, 1B, 2A, 2B, 3A and 3B.</title>
        <authorList>
            <person name="Haavelsrud O.E."/>
            <person name="Gaustad P."/>
        </authorList>
    </citation>
    <scope>NUCLEOTIDE SEQUENCE [LARGE SCALE GENOMIC DNA]</scope>
    <source>
        <strain evidence="4">910700640</strain>
    </source>
</reference>
<name>A0A0W0CFP4_CANGB</name>
<dbReference type="InterPro" id="IPR000992">
    <property type="entry name" value="SRP1_TIP1"/>
</dbReference>
<proteinExistence type="predicted"/>
<dbReference type="VEuPathDB" id="FungiDB:GVI51_L07381"/>
<dbReference type="InterPro" id="IPR050788">
    <property type="entry name" value="Yeast_SRP1/TIP1_CWP"/>
</dbReference>
<evidence type="ECO:0000256" key="2">
    <source>
        <dbReference type="SAM" id="SignalP"/>
    </source>
</evidence>
<dbReference type="VEuPathDB" id="FungiDB:CAGL0L07502g"/>
<evidence type="ECO:0000313" key="5">
    <source>
        <dbReference type="Proteomes" id="UP000054886"/>
    </source>
</evidence>
<protein>
    <submittedName>
        <fullName evidence="4">Temperature shock-inducible protein 1</fullName>
    </submittedName>
</protein>
<evidence type="ECO:0000313" key="3">
    <source>
        <dbReference type="EMBL" id="KTA96792.1"/>
    </source>
</evidence>
<dbReference type="GO" id="GO:0005199">
    <property type="term" value="F:structural constituent of cell wall"/>
    <property type="evidence" value="ECO:0007669"/>
    <property type="project" value="TreeGrafter"/>
</dbReference>
<evidence type="ECO:0000313" key="4">
    <source>
        <dbReference type="EMBL" id="KTA98449.1"/>
    </source>
</evidence>
<evidence type="ECO:0000256" key="1">
    <source>
        <dbReference type="SAM" id="MobiDB-lite"/>
    </source>
</evidence>
<gene>
    <name evidence="4" type="ORF">AO440_005143</name>
    <name evidence="3" type="ORF">AO440_005392</name>
</gene>
<dbReference type="EMBL" id="LLZZ01000167">
    <property type="protein sequence ID" value="KTA96792.1"/>
    <property type="molecule type" value="Genomic_DNA"/>
</dbReference>
<organism evidence="4 5">
    <name type="scientific">Candida glabrata</name>
    <name type="common">Yeast</name>
    <name type="synonym">Torulopsis glabrata</name>
    <dbReference type="NCBI Taxonomy" id="5478"/>
    <lineage>
        <taxon>Eukaryota</taxon>
        <taxon>Fungi</taxon>
        <taxon>Dikarya</taxon>
        <taxon>Ascomycota</taxon>
        <taxon>Saccharomycotina</taxon>
        <taxon>Saccharomycetes</taxon>
        <taxon>Saccharomycetales</taxon>
        <taxon>Saccharomycetaceae</taxon>
        <taxon>Nakaseomyces</taxon>
    </lineage>
</organism>
<dbReference type="PANTHER" id="PTHR31002:SF34">
    <property type="entry name" value="CELL WALL PROTEIN CWP1-RELATED"/>
    <property type="match status" value="1"/>
</dbReference>
<feature type="chain" id="PRO_5007992522" evidence="2">
    <location>
        <begin position="19"/>
        <end position="228"/>
    </location>
</feature>
<dbReference type="AlphaFoldDB" id="A0A0W0CFP4"/>